<evidence type="ECO:0000256" key="1">
    <source>
        <dbReference type="SAM" id="MobiDB-lite"/>
    </source>
</evidence>
<feature type="region of interest" description="Disordered" evidence="1">
    <location>
        <begin position="1"/>
        <end position="26"/>
    </location>
</feature>
<protein>
    <submittedName>
        <fullName evidence="2">Uncharacterized protein</fullName>
    </submittedName>
</protein>
<proteinExistence type="predicted"/>
<sequence>MADNDEPLMSGALGSPKVNSATTSAARRFQSSAPAYLDDQDHNRFKRLAAQGTQLPFDRSGLHSARINPTAAAEIHDSNEPDDDIIMDDYDAEFPGLPTDVHPTQFEPGVPADHAAAAEALRRSKTIYNPQNPSQDDQADADADGVALGVIPDREGRRWRERRMRLARYIQFVDGPAIDGDDVPAPLAAYLDLEFERDGAVVLAPVVKGGRGKEGLGGFVGARPGPRGVELRKRREVVGDDGVDEVGAVDYYGGGRDVADLFYYELGAANAAMRPAYPFNPPQVR</sequence>
<feature type="compositionally biased region" description="Polar residues" evidence="1">
    <location>
        <begin position="17"/>
        <end position="26"/>
    </location>
</feature>
<reference evidence="2 3" key="1">
    <citation type="journal article" date="2023" name="PLoS ONE">
        <title>Cytospora paraplurivora sp. nov. isolated from orchards with fruit tree decline syndrome in Ontario, Canada.</title>
        <authorList>
            <person name="Ilyukhin E."/>
            <person name="Nguyen H.D.T."/>
            <person name="Castle A.J."/>
            <person name="Ellouze W."/>
        </authorList>
    </citation>
    <scope>NUCLEOTIDE SEQUENCE [LARGE SCALE GENOMIC DNA]</scope>
    <source>
        <strain evidence="2 3">FDS-564</strain>
    </source>
</reference>
<comment type="caution">
    <text evidence="2">The sequence shown here is derived from an EMBL/GenBank/DDBJ whole genome shotgun (WGS) entry which is preliminary data.</text>
</comment>
<dbReference type="AlphaFoldDB" id="A0AAN9U4F1"/>
<gene>
    <name evidence="2" type="ORF">SLS53_006948</name>
</gene>
<dbReference type="EMBL" id="JAJSPL020000033">
    <property type="protein sequence ID" value="KAK7736518.1"/>
    <property type="molecule type" value="Genomic_DNA"/>
</dbReference>
<organism evidence="2 3">
    <name type="scientific">Cytospora paraplurivora</name>
    <dbReference type="NCBI Taxonomy" id="2898453"/>
    <lineage>
        <taxon>Eukaryota</taxon>
        <taxon>Fungi</taxon>
        <taxon>Dikarya</taxon>
        <taxon>Ascomycota</taxon>
        <taxon>Pezizomycotina</taxon>
        <taxon>Sordariomycetes</taxon>
        <taxon>Sordariomycetidae</taxon>
        <taxon>Diaporthales</taxon>
        <taxon>Cytosporaceae</taxon>
        <taxon>Cytospora</taxon>
    </lineage>
</organism>
<name>A0AAN9U4F1_9PEZI</name>
<evidence type="ECO:0000313" key="2">
    <source>
        <dbReference type="EMBL" id="KAK7736518.1"/>
    </source>
</evidence>
<dbReference type="Proteomes" id="UP001320245">
    <property type="component" value="Unassembled WGS sequence"/>
</dbReference>
<accession>A0AAN9U4F1</accession>
<evidence type="ECO:0000313" key="3">
    <source>
        <dbReference type="Proteomes" id="UP001320245"/>
    </source>
</evidence>
<keyword evidence="3" id="KW-1185">Reference proteome</keyword>